<dbReference type="KEGG" id="fgi:OP10G_3060"/>
<feature type="transmembrane region" description="Helical" evidence="6">
    <location>
        <begin position="317"/>
        <end position="341"/>
    </location>
</feature>
<feature type="transmembrane region" description="Helical" evidence="6">
    <location>
        <begin position="145"/>
        <end position="164"/>
    </location>
</feature>
<dbReference type="PANTHER" id="PTHR30474:SF1">
    <property type="entry name" value="PEPTIDOGLYCAN GLYCOSYLTRANSFERASE MRDB"/>
    <property type="match status" value="1"/>
</dbReference>
<dbReference type="AlphaFoldDB" id="A0A068NSA5"/>
<feature type="transmembrane region" description="Helical" evidence="6">
    <location>
        <begin position="285"/>
        <end position="305"/>
    </location>
</feature>
<evidence type="ECO:0000313" key="8">
    <source>
        <dbReference type="Proteomes" id="UP000027982"/>
    </source>
</evidence>
<dbReference type="EMBL" id="CP007139">
    <property type="protein sequence ID" value="AIE86428.1"/>
    <property type="molecule type" value="Genomic_DNA"/>
</dbReference>
<proteinExistence type="predicted"/>
<dbReference type="GO" id="GO:0008360">
    <property type="term" value="P:regulation of cell shape"/>
    <property type="evidence" value="ECO:0007669"/>
    <property type="project" value="UniProtKB-KW"/>
</dbReference>
<gene>
    <name evidence="7" type="ORF">OP10G_3060</name>
</gene>
<comment type="subcellular location">
    <subcellularLocation>
        <location evidence="1">Membrane</location>
        <topology evidence="1">Multi-pass membrane protein</topology>
    </subcellularLocation>
</comment>
<keyword evidence="3" id="KW-0133">Cell shape</keyword>
<evidence type="ECO:0000256" key="1">
    <source>
        <dbReference type="ARBA" id="ARBA00004141"/>
    </source>
</evidence>
<dbReference type="GO" id="GO:0032153">
    <property type="term" value="C:cell division site"/>
    <property type="evidence" value="ECO:0007669"/>
    <property type="project" value="TreeGrafter"/>
</dbReference>
<evidence type="ECO:0000256" key="6">
    <source>
        <dbReference type="SAM" id="Phobius"/>
    </source>
</evidence>
<organism evidence="7 8">
    <name type="scientific">Fimbriimonas ginsengisoli Gsoil 348</name>
    <dbReference type="NCBI Taxonomy" id="661478"/>
    <lineage>
        <taxon>Bacteria</taxon>
        <taxon>Bacillati</taxon>
        <taxon>Armatimonadota</taxon>
        <taxon>Fimbriimonadia</taxon>
        <taxon>Fimbriimonadales</taxon>
        <taxon>Fimbriimonadaceae</taxon>
        <taxon>Fimbriimonas</taxon>
    </lineage>
</organism>
<sequence>MATISTSPGSRIGEQRRGPRIDPWLILSAIVLVVVGLMSLYSEGANRDGGADFRKQVAFALIGIVPFTVFAVIHPKFWLRASTLLYGINVLSLSAVLVLGSTKKGAERWIDLGPIQFQPSELAKLLTVLTLAAFYANRQESVRSLSTFLLSFLHILPILALILLQPHLGAAMVIVVLWFAISLVGGAQIKHLGVALAIFVTMATLVLTVPAVSSRVLHGYQQDRLPGLGTKDSTGKNWQTARAEIAFGVGGVVGTGYLKGEQKAGHFIPEQHNDFVFTIVGEEGGLVGCTMVLAAFGFFFYRIWVVMFNAVEPFYKMIAAGIFAALFFHTFVNIAMVLHIVPVVGLWLPFLSYGGTALWLCMACVGLMLNVRRREKPLLF</sequence>
<feature type="transmembrane region" description="Helical" evidence="6">
    <location>
        <begin position="84"/>
        <end position="102"/>
    </location>
</feature>
<keyword evidence="8" id="KW-1185">Reference proteome</keyword>
<keyword evidence="2 6" id="KW-0812">Transmembrane</keyword>
<name>A0A068NSA5_FIMGI</name>
<dbReference type="InterPro" id="IPR001182">
    <property type="entry name" value="FtsW/RodA"/>
</dbReference>
<feature type="transmembrane region" description="Helical" evidence="6">
    <location>
        <begin position="170"/>
        <end position="187"/>
    </location>
</feature>
<dbReference type="eggNOG" id="COG0772">
    <property type="taxonomic scope" value="Bacteria"/>
</dbReference>
<dbReference type="HOGENOM" id="CLU_029243_2_1_0"/>
<accession>A0A068NSA5</accession>
<protein>
    <submittedName>
        <fullName evidence="7">Rod shape-determining protein RodA</fullName>
    </submittedName>
</protein>
<dbReference type="GO" id="GO:0005886">
    <property type="term" value="C:plasma membrane"/>
    <property type="evidence" value="ECO:0007669"/>
    <property type="project" value="TreeGrafter"/>
</dbReference>
<dbReference type="Proteomes" id="UP000027982">
    <property type="component" value="Chromosome"/>
</dbReference>
<feature type="transmembrane region" description="Helical" evidence="6">
    <location>
        <begin position="21"/>
        <end position="41"/>
    </location>
</feature>
<dbReference type="RefSeq" id="WP_025229605.1">
    <property type="nucleotide sequence ID" value="NZ_CP007139.1"/>
</dbReference>
<evidence type="ECO:0000256" key="4">
    <source>
        <dbReference type="ARBA" id="ARBA00022989"/>
    </source>
</evidence>
<feature type="transmembrane region" description="Helical" evidence="6">
    <location>
        <begin position="347"/>
        <end position="371"/>
    </location>
</feature>
<dbReference type="GO" id="GO:0015648">
    <property type="term" value="F:lipid-linked peptidoglycan transporter activity"/>
    <property type="evidence" value="ECO:0007669"/>
    <property type="project" value="TreeGrafter"/>
</dbReference>
<evidence type="ECO:0000256" key="2">
    <source>
        <dbReference type="ARBA" id="ARBA00022692"/>
    </source>
</evidence>
<dbReference type="PANTHER" id="PTHR30474">
    <property type="entry name" value="CELL CYCLE PROTEIN"/>
    <property type="match status" value="1"/>
</dbReference>
<evidence type="ECO:0000256" key="3">
    <source>
        <dbReference type="ARBA" id="ARBA00022960"/>
    </source>
</evidence>
<dbReference type="STRING" id="661478.OP10G_3060"/>
<evidence type="ECO:0000313" key="7">
    <source>
        <dbReference type="EMBL" id="AIE86428.1"/>
    </source>
</evidence>
<evidence type="ECO:0000256" key="5">
    <source>
        <dbReference type="ARBA" id="ARBA00023136"/>
    </source>
</evidence>
<keyword evidence="4 6" id="KW-1133">Transmembrane helix</keyword>
<keyword evidence="5 6" id="KW-0472">Membrane</keyword>
<reference evidence="7 8" key="1">
    <citation type="journal article" date="2014" name="PLoS ONE">
        <title>The first complete genome sequence of the class fimbriimonadia in the phylum armatimonadetes.</title>
        <authorList>
            <person name="Hu Z.Y."/>
            <person name="Wang Y.Z."/>
            <person name="Im W.T."/>
            <person name="Wang S.Y."/>
            <person name="Zhao G.P."/>
            <person name="Zheng H.J."/>
            <person name="Quan Z.X."/>
        </authorList>
    </citation>
    <scope>NUCLEOTIDE SEQUENCE [LARGE SCALE GENOMIC DNA]</scope>
    <source>
        <strain evidence="7">Gsoil 348</strain>
    </source>
</reference>
<dbReference type="OrthoDB" id="9768187at2"/>
<dbReference type="GO" id="GO:0051301">
    <property type="term" value="P:cell division"/>
    <property type="evidence" value="ECO:0007669"/>
    <property type="project" value="InterPro"/>
</dbReference>
<feature type="transmembrane region" description="Helical" evidence="6">
    <location>
        <begin position="194"/>
        <end position="213"/>
    </location>
</feature>
<feature type="transmembrane region" description="Helical" evidence="6">
    <location>
        <begin position="53"/>
        <end position="72"/>
    </location>
</feature>
<dbReference type="Pfam" id="PF01098">
    <property type="entry name" value="FTSW_RODA_SPOVE"/>
    <property type="match status" value="1"/>
</dbReference>